<gene>
    <name evidence="1" type="ORF">NFC81_11490</name>
</gene>
<accession>A0AB38YDE8</accession>
<proteinExistence type="predicted"/>
<organism evidence="1">
    <name type="scientific">Salinispirillum sp. LH 10-3-1</name>
    <dbReference type="NCBI Taxonomy" id="2952525"/>
    <lineage>
        <taxon>Bacteria</taxon>
        <taxon>Pseudomonadati</taxon>
        <taxon>Pseudomonadota</taxon>
        <taxon>Gammaproteobacteria</taxon>
        <taxon>Oceanospirillales</taxon>
        <taxon>Saccharospirillaceae</taxon>
        <taxon>Salinispirillum</taxon>
    </lineage>
</organism>
<evidence type="ECO:0000313" key="1">
    <source>
        <dbReference type="EMBL" id="WLD57338.1"/>
    </source>
</evidence>
<sequence length="192" mass="22590">MTTVLYQHKTLEHQYDRLRARHPLFVINGYNILTDDRYLEQFPLYEIQYKQDLLQQGLERIPAVYQRRNADRAREAAAIEKDVRWLGQQRRTLQQSIAIVDSQLLNMQHLQEPRMASQMGQPINIRYGAFPNQKIDLYENEIALIGDHVLLPNERRNTPIFNEEPVYRVTAHLDPIVAGTLVELKEPVMTTR</sequence>
<name>A0AB38YDE8_9GAMM</name>
<reference evidence="1" key="1">
    <citation type="submission" date="2022-07" db="EMBL/GenBank/DDBJ databases">
        <title>Complete genome sequence of Salinispirillum sp. LH10-3-1 capable of multiple carbohydrate inversion isolated from a soda lake.</title>
        <authorList>
            <person name="Liu J."/>
            <person name="Zhai Y."/>
            <person name="Zhang H."/>
            <person name="Yang H."/>
            <person name="Qu J."/>
            <person name="Li J."/>
        </authorList>
    </citation>
    <scope>NUCLEOTIDE SEQUENCE</scope>
    <source>
        <strain evidence="1">LH 10-3-1</strain>
    </source>
</reference>
<dbReference type="EMBL" id="CP101717">
    <property type="protein sequence ID" value="WLD57338.1"/>
    <property type="molecule type" value="Genomic_DNA"/>
</dbReference>
<protein>
    <submittedName>
        <fullName evidence="1">DUF2184 domain-containing protein</fullName>
    </submittedName>
</protein>
<dbReference type="RefSeq" id="WP_304994624.1">
    <property type="nucleotide sequence ID" value="NZ_CP101717.1"/>
</dbReference>
<dbReference type="AlphaFoldDB" id="A0AB38YDE8"/>